<evidence type="ECO:0000256" key="2">
    <source>
        <dbReference type="SAM" id="MobiDB-lite"/>
    </source>
</evidence>
<evidence type="ECO:0000313" key="3">
    <source>
        <dbReference type="EMBL" id="CAL5142341.1"/>
    </source>
</evidence>
<feature type="compositionally biased region" description="Basic and acidic residues" evidence="2">
    <location>
        <begin position="397"/>
        <end position="432"/>
    </location>
</feature>
<feature type="region of interest" description="Disordered" evidence="2">
    <location>
        <begin position="555"/>
        <end position="639"/>
    </location>
</feature>
<proteinExistence type="predicted"/>
<dbReference type="Proteomes" id="UP001497525">
    <property type="component" value="Unassembled WGS sequence"/>
</dbReference>
<sequence length="639" mass="70005">MPSVNAPNRGCLNTSIRLFRKKSALDTSRRILKKSVINRSLLNATSLRNNNASLAKRVAELQIELNLERAATQEAKMEACNLRLQLCRAQSIISARTRMNGTVLSMREFTNTMLEAGMDLVRCINELATNLDTDLSESRPNLFTETTMNISTLLNLDQTSRQFPRTTPTSVAEVEIPQSLAVSEVSTTVGSTITTTSASACLPKPACYNAGGLSPVLNESSEITSPLAEVSRSPVFVSPTGLNLPPSAISHPDNVSVDQSLISDPITRRKVSAQKLEAVKVKSSVPLISPIQLPPKIVSSRQPPLSGHEAVLPSQPQSSDFPPPAPYPTSALSPSPASLPPQKSKTPETIVPTTRARYQRQAKLKSKPIIDEPSSIFLSPSYQCKTVTRRKRRRLIRHSDSESDGENEQKKEESPRLEAPPETRSVEVHIDRPGQVVFRADLKHPDLSHQGHGKMKKPPARSKPKVSAPKEQVTAQKNAPSTPAAEKKPKNVFDLSINQTANISVLPPTLDELRQSERAKKQQEPVHQVRSPANKYQQPIPLAELQPLCINTRRTPAQRGKMGPTGSENVNPTPPRTKPSTLKPPTTRKKAVPPTVKRSTAATSRSRRTHLDEPDEVGVSTTGRRTRTHKRAVLSPQDT</sequence>
<feature type="compositionally biased region" description="Basic and acidic residues" evidence="2">
    <location>
        <begin position="511"/>
        <end position="524"/>
    </location>
</feature>
<feature type="compositionally biased region" description="Basic residues" evidence="2">
    <location>
        <begin position="387"/>
        <end position="396"/>
    </location>
</feature>
<feature type="compositionally biased region" description="Basic and acidic residues" evidence="2">
    <location>
        <begin position="440"/>
        <end position="449"/>
    </location>
</feature>
<keyword evidence="1" id="KW-0175">Coiled coil</keyword>
<feature type="compositionally biased region" description="Basic residues" evidence="2">
    <location>
        <begin position="451"/>
        <end position="464"/>
    </location>
</feature>
<reference evidence="3" key="1">
    <citation type="submission" date="2024-06" db="EMBL/GenBank/DDBJ databases">
        <authorList>
            <person name="Liu X."/>
            <person name="Lenzi L."/>
            <person name="Haldenby T S."/>
            <person name="Uol C."/>
        </authorList>
    </citation>
    <scope>NUCLEOTIDE SEQUENCE</scope>
</reference>
<evidence type="ECO:0008006" key="5">
    <source>
        <dbReference type="Google" id="ProtNLM"/>
    </source>
</evidence>
<feature type="coiled-coil region" evidence="1">
    <location>
        <begin position="44"/>
        <end position="78"/>
    </location>
</feature>
<feature type="region of interest" description="Disordered" evidence="2">
    <location>
        <begin position="380"/>
        <end position="540"/>
    </location>
</feature>
<feature type="region of interest" description="Disordered" evidence="2">
    <location>
        <begin position="298"/>
        <end position="355"/>
    </location>
</feature>
<comment type="caution">
    <text evidence="3">The sequence shown here is derived from an EMBL/GenBank/DDBJ whole genome shotgun (WGS) entry which is preliminary data.</text>
</comment>
<feature type="compositionally biased region" description="Low complexity" evidence="2">
    <location>
        <begin position="328"/>
        <end position="344"/>
    </location>
</feature>
<gene>
    <name evidence="3" type="ORF">CDAUBV1_LOCUS17578</name>
</gene>
<accession>A0AAV2U0V5</accession>
<dbReference type="AlphaFoldDB" id="A0AAV2U0V5"/>
<evidence type="ECO:0000256" key="1">
    <source>
        <dbReference type="SAM" id="Coils"/>
    </source>
</evidence>
<evidence type="ECO:0000313" key="4">
    <source>
        <dbReference type="Proteomes" id="UP001497525"/>
    </source>
</evidence>
<organism evidence="3 4">
    <name type="scientific">Calicophoron daubneyi</name>
    <name type="common">Rumen fluke</name>
    <name type="synonym">Paramphistomum daubneyi</name>
    <dbReference type="NCBI Taxonomy" id="300641"/>
    <lineage>
        <taxon>Eukaryota</taxon>
        <taxon>Metazoa</taxon>
        <taxon>Spiralia</taxon>
        <taxon>Lophotrochozoa</taxon>
        <taxon>Platyhelminthes</taxon>
        <taxon>Trematoda</taxon>
        <taxon>Digenea</taxon>
        <taxon>Plagiorchiida</taxon>
        <taxon>Pronocephalata</taxon>
        <taxon>Paramphistomoidea</taxon>
        <taxon>Paramphistomidae</taxon>
        <taxon>Calicophoron</taxon>
    </lineage>
</organism>
<dbReference type="EMBL" id="CAXLJL010001022">
    <property type="protein sequence ID" value="CAL5142341.1"/>
    <property type="molecule type" value="Genomic_DNA"/>
</dbReference>
<name>A0AAV2U0V5_CALDB</name>
<protein>
    <recommendedName>
        <fullName evidence="5">Shugoshin C-terminal domain-containing protein</fullName>
    </recommendedName>
</protein>